<evidence type="ECO:0000256" key="1">
    <source>
        <dbReference type="ARBA" id="ARBA00022679"/>
    </source>
</evidence>
<dbReference type="EMBL" id="AP018449">
    <property type="protein sequence ID" value="BBB90156.1"/>
    <property type="molecule type" value="Genomic_DNA"/>
</dbReference>
<dbReference type="GO" id="GO:0016757">
    <property type="term" value="F:glycosyltransferase activity"/>
    <property type="evidence" value="ECO:0007669"/>
    <property type="project" value="UniProtKB-KW"/>
</dbReference>
<dbReference type="Pfam" id="PF10250">
    <property type="entry name" value="O-FucT"/>
    <property type="match status" value="1"/>
</dbReference>
<evidence type="ECO:0000313" key="4">
    <source>
        <dbReference type="Proteomes" id="UP000276437"/>
    </source>
</evidence>
<proteinExistence type="predicted"/>
<reference evidence="3 4" key="1">
    <citation type="journal article" date="2018" name="Int. J. Syst. Evol. Microbiol.">
        <title>Methylomusa anaerophila gen. nov., sp. nov., an anaerobic methanol-utilizing bacterium isolated from a microbial fuel cell.</title>
        <authorList>
            <person name="Amano N."/>
            <person name="Yamamuro A."/>
            <person name="Miyahara M."/>
            <person name="Kouzuma A."/>
            <person name="Abe T."/>
            <person name="Watanabe K."/>
        </authorList>
    </citation>
    <scope>NUCLEOTIDE SEQUENCE [LARGE SCALE GENOMIC DNA]</scope>
    <source>
        <strain evidence="3 4">MMFC1</strain>
    </source>
</reference>
<dbReference type="Proteomes" id="UP000276437">
    <property type="component" value="Chromosome"/>
</dbReference>
<evidence type="ECO:0000256" key="2">
    <source>
        <dbReference type="ARBA" id="ARBA00023277"/>
    </source>
</evidence>
<accession>A0A348AGF8</accession>
<dbReference type="KEGG" id="mana:MAMMFC1_00804"/>
<organism evidence="3 4">
    <name type="scientific">Methylomusa anaerophila</name>
    <dbReference type="NCBI Taxonomy" id="1930071"/>
    <lineage>
        <taxon>Bacteria</taxon>
        <taxon>Bacillati</taxon>
        <taxon>Bacillota</taxon>
        <taxon>Negativicutes</taxon>
        <taxon>Selenomonadales</taxon>
        <taxon>Sporomusaceae</taxon>
        <taxon>Methylomusa</taxon>
    </lineage>
</organism>
<name>A0A348AGF8_9FIRM</name>
<dbReference type="InterPro" id="IPR019378">
    <property type="entry name" value="GDP-Fuc_O-FucTrfase"/>
</dbReference>
<protein>
    <submittedName>
        <fullName evidence="3">GDP-fucose protein O-fucosyltransferase</fullName>
    </submittedName>
</protein>
<keyword evidence="1 3" id="KW-0808">Transferase</keyword>
<keyword evidence="3" id="KW-0328">Glycosyltransferase</keyword>
<evidence type="ECO:0000313" key="3">
    <source>
        <dbReference type="EMBL" id="BBB90156.1"/>
    </source>
</evidence>
<keyword evidence="4" id="KW-1185">Reference proteome</keyword>
<dbReference type="Gene3D" id="3.40.50.11350">
    <property type="match status" value="1"/>
</dbReference>
<gene>
    <name evidence="3" type="ORF">MAMMFC1_00804</name>
</gene>
<sequence length="309" mass="35561">MILILYFQYKIEDLEGLCNQLMAIFRTIGEALFYSTQNQSVGIILSDVQTRTSIDFDAYPYFSKISIDSYIDINDLTTLLGNRNISVRQSQEDIENMNEIQNNIITCRRFPQRHMLPAESRDTGALIAKSFPFAKKMLKFAYHIIGLMSFYPRWKAIHLRIEGDLMQLSAIRDVGLETFTKSQLQQTIDMISITPNLSAVYIASGIQDEKYNNAVNIISKEFPHLAITRKKDILKASPAIKEEFEALCLEEQALIDWLVCVGAPFFAGLHASSFAYLAGYMRHYRGFDKETTHLYPDYQPCWDAWFPRV</sequence>
<dbReference type="AlphaFoldDB" id="A0A348AGF8"/>
<keyword evidence="2" id="KW-0119">Carbohydrate metabolism</keyword>